<dbReference type="SUPFAM" id="SSF48239">
    <property type="entry name" value="Terpenoid cyclases/Protein prenyltransferases"/>
    <property type="match status" value="1"/>
</dbReference>
<dbReference type="CDD" id="cd00684">
    <property type="entry name" value="Terpene_cyclase_plant_C1"/>
    <property type="match status" value="1"/>
</dbReference>
<comment type="catalytic activity">
    <reaction evidence="5">
        <text>(2E,6E)-farnesyl diphosphate = (+)-(R)-germacrene A + diphosphate</text>
        <dbReference type="Rhea" id="RHEA:12516"/>
        <dbReference type="ChEBI" id="CHEBI:33019"/>
        <dbReference type="ChEBI" id="CHEBI:41595"/>
        <dbReference type="ChEBI" id="CHEBI:175763"/>
        <dbReference type="EC" id="4.2.3.23"/>
    </reaction>
</comment>
<evidence type="ECO:0000256" key="2">
    <source>
        <dbReference type="ARBA" id="ARBA00022723"/>
    </source>
</evidence>
<dbReference type="SFLD" id="SFLDS00005">
    <property type="entry name" value="Isoprenoid_Synthase_Type_I"/>
    <property type="match status" value="1"/>
</dbReference>
<dbReference type="GO" id="GO:0046246">
    <property type="term" value="P:terpene biosynthetic process"/>
    <property type="evidence" value="ECO:0000318"/>
    <property type="project" value="GO_Central"/>
</dbReference>
<dbReference type="Gene3D" id="1.10.600.10">
    <property type="entry name" value="Farnesyl Diphosphate Synthase"/>
    <property type="match status" value="1"/>
</dbReference>
<evidence type="ECO:0000259" key="8">
    <source>
        <dbReference type="Pfam" id="PF03936"/>
    </source>
</evidence>
<name>A0A9R1UF10_LACSA</name>
<evidence type="ECO:0000313" key="10">
    <source>
        <dbReference type="Proteomes" id="UP000235145"/>
    </source>
</evidence>
<dbReference type="GO" id="GO:0034005">
    <property type="term" value="F:germacrene-A synthase activity"/>
    <property type="evidence" value="ECO:0007669"/>
    <property type="project" value="UniProtKB-EC"/>
</dbReference>
<dbReference type="InterPro" id="IPR034741">
    <property type="entry name" value="Terpene_cyclase-like_1_C"/>
</dbReference>
<dbReference type="PANTHER" id="PTHR31225">
    <property type="entry name" value="OS04G0344100 PROTEIN-RELATED"/>
    <property type="match status" value="1"/>
</dbReference>
<comment type="caution">
    <text evidence="9">The sequence shown here is derived from an EMBL/GenBank/DDBJ whole genome shotgun (WGS) entry which is preliminary data.</text>
</comment>
<dbReference type="InterPro" id="IPR044814">
    <property type="entry name" value="Terpene_cyclase_plant_C1"/>
</dbReference>
<evidence type="ECO:0000313" key="9">
    <source>
        <dbReference type="EMBL" id="KAJ0185820.1"/>
    </source>
</evidence>
<dbReference type="FunFam" id="1.50.10.130:FF:000001">
    <property type="entry name" value="Isoprene synthase, chloroplastic"/>
    <property type="match status" value="1"/>
</dbReference>
<protein>
    <submittedName>
        <fullName evidence="9">Uncharacterized protein</fullName>
    </submittedName>
</protein>
<comment type="function">
    <text evidence="6">Involved in sesquiterpene lactone biosynthesis. Produces exclusively (+)-germacrene A.</text>
</comment>
<sequence>MSLKQEEVIRPIANFPPAIWGDQFLTTDEQVEQPEIEEMVINLKEQVRKDLASALDVPTQHTNLLRLIDAIQRLGIGYYFEEEIEKALQHIYDTYGDEWNGDSSSLWFRLMRQHGFNVTCAFCNNYKDENGDFKESLANDVQCMLDLYEATYLRVQGEVVLDDALVFTRSRLGDISNNTLYSSPNLYTQIQEALKQPIRKRMPRLEALHYIPFYEQQDSHNQSLLKLAKLGFNLLQSLHKKELSHVSKWWKGLDVPNNLPYARDRVVECYFWAVCVCHEPQYSNARVFLAKVICMQTLLDDTYDAYGIYEELEIFTEAIQRWSISCLDVLPEYMKLIYQVIMDMYKEMEELIGKEGKAHYINYAKEFMKASVSAYMTEAKWLNEGYIPTKEEHMSISTMNSGCSQDVITCIIGMGDIATKKSIEWAINRPLLLKSISVIGRLMNDIAGHKKEQERKHVASSLEIYMKHDDVTVEYVHELLSKQIEDAWKDITKECLVCKDVPLPLRMLFINYARTMNLLYDSNIDGFTHVGEELSNHIKSLFVRALSI</sequence>
<keyword evidence="4" id="KW-0456">Lyase</keyword>
<dbReference type="InterPro" id="IPR008949">
    <property type="entry name" value="Isoprenoid_synthase_dom_sf"/>
</dbReference>
<keyword evidence="3" id="KW-0460">Magnesium</keyword>
<dbReference type="OrthoDB" id="1877784at2759"/>
<dbReference type="SUPFAM" id="SSF48576">
    <property type="entry name" value="Terpenoid synthases"/>
    <property type="match status" value="1"/>
</dbReference>
<reference evidence="9 10" key="1">
    <citation type="journal article" date="2017" name="Nat. Commun.">
        <title>Genome assembly with in vitro proximity ligation data and whole-genome triplication in lettuce.</title>
        <authorList>
            <person name="Reyes-Chin-Wo S."/>
            <person name="Wang Z."/>
            <person name="Yang X."/>
            <person name="Kozik A."/>
            <person name="Arikit S."/>
            <person name="Song C."/>
            <person name="Xia L."/>
            <person name="Froenicke L."/>
            <person name="Lavelle D.O."/>
            <person name="Truco M.J."/>
            <person name="Xia R."/>
            <person name="Zhu S."/>
            <person name="Xu C."/>
            <person name="Xu H."/>
            <person name="Xu X."/>
            <person name="Cox K."/>
            <person name="Korf I."/>
            <person name="Meyers B.C."/>
            <person name="Michelmore R.W."/>
        </authorList>
    </citation>
    <scope>NUCLEOTIDE SEQUENCE [LARGE SCALE GENOMIC DNA]</scope>
    <source>
        <strain evidence="10">cv. Salinas</strain>
        <tissue evidence="9">Seedlings</tissue>
    </source>
</reference>
<evidence type="ECO:0000256" key="5">
    <source>
        <dbReference type="ARBA" id="ARBA00052489"/>
    </source>
</evidence>
<gene>
    <name evidence="9" type="ORF">LSAT_V11C900463380</name>
</gene>
<dbReference type="SFLD" id="SFLDG01019">
    <property type="entry name" value="Terpene_Cyclase_Like_1_C_Termi"/>
    <property type="match status" value="1"/>
</dbReference>
<dbReference type="Pfam" id="PF03936">
    <property type="entry name" value="Terpene_synth_C"/>
    <property type="match status" value="1"/>
</dbReference>
<comment type="cofactor">
    <cofactor evidence="1">
        <name>Mg(2+)</name>
        <dbReference type="ChEBI" id="CHEBI:18420"/>
    </cofactor>
</comment>
<dbReference type="GO" id="GO:0016102">
    <property type="term" value="P:diterpenoid biosynthetic process"/>
    <property type="evidence" value="ECO:0007669"/>
    <property type="project" value="InterPro"/>
</dbReference>
<dbReference type="EMBL" id="NBSK02000009">
    <property type="protein sequence ID" value="KAJ0185820.1"/>
    <property type="molecule type" value="Genomic_DNA"/>
</dbReference>
<feature type="domain" description="Terpene synthase metal-binding" evidence="8">
    <location>
        <begin position="252"/>
        <end position="490"/>
    </location>
</feature>
<dbReference type="InterPro" id="IPR036965">
    <property type="entry name" value="Terpene_synth_N_sf"/>
</dbReference>
<dbReference type="InterPro" id="IPR001906">
    <property type="entry name" value="Terpene_synth_N"/>
</dbReference>
<dbReference type="Gene3D" id="1.50.10.130">
    <property type="entry name" value="Terpene synthase, N-terminal domain"/>
    <property type="match status" value="1"/>
</dbReference>
<keyword evidence="10" id="KW-1185">Reference proteome</keyword>
<keyword evidence="2" id="KW-0479">Metal-binding</keyword>
<feature type="domain" description="Terpene synthase N-terminal" evidence="7">
    <location>
        <begin position="19"/>
        <end position="194"/>
    </location>
</feature>
<dbReference type="InterPro" id="IPR050148">
    <property type="entry name" value="Terpene_synthase-like"/>
</dbReference>
<dbReference type="Proteomes" id="UP000235145">
    <property type="component" value="Unassembled WGS sequence"/>
</dbReference>
<dbReference type="GO" id="GO:0010333">
    <property type="term" value="F:terpene synthase activity"/>
    <property type="evidence" value="ECO:0000318"/>
    <property type="project" value="GO_Central"/>
</dbReference>
<accession>A0A9R1UF10</accession>
<dbReference type="PANTHER" id="PTHR31225:SF196">
    <property type="entry name" value="TERPENOID CYCLASES_PROTEIN PRENYLTRANSFERASE ALPHA-ALPHA TOROID-RELATED"/>
    <property type="match status" value="1"/>
</dbReference>
<dbReference type="InterPro" id="IPR005630">
    <property type="entry name" value="Terpene_synthase_metal-bd"/>
</dbReference>
<dbReference type="InterPro" id="IPR008930">
    <property type="entry name" value="Terpenoid_cyclase/PrenylTrfase"/>
</dbReference>
<dbReference type="AlphaFoldDB" id="A0A9R1UF10"/>
<organism evidence="9 10">
    <name type="scientific">Lactuca sativa</name>
    <name type="common">Garden lettuce</name>
    <dbReference type="NCBI Taxonomy" id="4236"/>
    <lineage>
        <taxon>Eukaryota</taxon>
        <taxon>Viridiplantae</taxon>
        <taxon>Streptophyta</taxon>
        <taxon>Embryophyta</taxon>
        <taxon>Tracheophyta</taxon>
        <taxon>Spermatophyta</taxon>
        <taxon>Magnoliopsida</taxon>
        <taxon>eudicotyledons</taxon>
        <taxon>Gunneridae</taxon>
        <taxon>Pentapetalae</taxon>
        <taxon>asterids</taxon>
        <taxon>campanulids</taxon>
        <taxon>Asterales</taxon>
        <taxon>Asteraceae</taxon>
        <taxon>Cichorioideae</taxon>
        <taxon>Cichorieae</taxon>
        <taxon>Lactucinae</taxon>
        <taxon>Lactuca</taxon>
    </lineage>
</organism>
<dbReference type="FunFam" id="1.10.600.10:FF:000007">
    <property type="entry name" value="Isoprene synthase, chloroplastic"/>
    <property type="match status" value="1"/>
</dbReference>
<evidence type="ECO:0000256" key="1">
    <source>
        <dbReference type="ARBA" id="ARBA00001946"/>
    </source>
</evidence>
<evidence type="ECO:0000256" key="4">
    <source>
        <dbReference type="ARBA" id="ARBA00023239"/>
    </source>
</evidence>
<evidence type="ECO:0000256" key="3">
    <source>
        <dbReference type="ARBA" id="ARBA00022842"/>
    </source>
</evidence>
<dbReference type="Pfam" id="PF01397">
    <property type="entry name" value="Terpene_synth"/>
    <property type="match status" value="1"/>
</dbReference>
<evidence type="ECO:0000256" key="6">
    <source>
        <dbReference type="ARBA" id="ARBA00054370"/>
    </source>
</evidence>
<evidence type="ECO:0000259" key="7">
    <source>
        <dbReference type="Pfam" id="PF01397"/>
    </source>
</evidence>
<proteinExistence type="predicted"/>
<dbReference type="GO" id="GO:0000287">
    <property type="term" value="F:magnesium ion binding"/>
    <property type="evidence" value="ECO:0007669"/>
    <property type="project" value="InterPro"/>
</dbReference>